<dbReference type="OrthoDB" id="142218at2"/>
<dbReference type="InterPro" id="IPR042070">
    <property type="entry name" value="PucR_C-HTH_sf"/>
</dbReference>
<organism evidence="5 6">
    <name type="scientific">Alkalicoccus halolimnae</name>
    <dbReference type="NCBI Taxonomy" id="1667239"/>
    <lineage>
        <taxon>Bacteria</taxon>
        <taxon>Bacillati</taxon>
        <taxon>Bacillota</taxon>
        <taxon>Bacilli</taxon>
        <taxon>Bacillales</taxon>
        <taxon>Bacillaceae</taxon>
        <taxon>Alkalicoccus</taxon>
    </lineage>
</organism>
<feature type="domain" description="Purine catabolism PurC-like" evidence="2">
    <location>
        <begin position="7"/>
        <end position="126"/>
    </location>
</feature>
<dbReference type="InterPro" id="IPR051448">
    <property type="entry name" value="CdaR-like_regulators"/>
</dbReference>
<evidence type="ECO:0000313" key="6">
    <source>
        <dbReference type="Proteomes" id="UP000321816"/>
    </source>
</evidence>
<name>A0A5C7FGV5_9BACI</name>
<sequence>MGVYASQIMNTPVFASAVVRAGEKVLHSTEVEWVSIIEMPVENFVREREFVLTTGIGCKGDVNLLEQFVQDVINSGASMLGIATGRHIFDIPDRVTKLAEEHHFIIVEIPWAVRAGDIISTVLEEINRGKRDERQVTEEIRQEFINKVLHEGDIQEISEALHRHLGMPSIITEYDGRMRAFYHTGKEILEAVENKEMTEPKKYESEQFLGEEFSSHRLHPHIYVFDILGERWGRILVNTNHRKQGYLWFRPNPQQQINWFTMNVLEHAVTACALFFVKENAVEMTEIRLKDNFILKLAKQSGEEEYVLRSKAELLGYDLSLPYVCIVGEIHSRGRRSVFPAFQSDNPPTSSLQNVNYYIQKEITNAARFLNKRAMTTFDENEVIIFLEADHQLYTETANQFLDSVDRRLNEMLTGIELSWGIASKRSEPTAFHDSYREAKSALDIGMKQHGPGGRTFYKDTRINRLLLAVSENASIDQIVRDTVEPLAEYDKKRQTDLIETFTTYNKYNGNVSQTARALHLHRQSLLYRLRNIESLTKLSLIDADDVFLLELTIRLWKMKDMENS</sequence>
<dbReference type="Pfam" id="PF07905">
    <property type="entry name" value="PucR"/>
    <property type="match status" value="1"/>
</dbReference>
<dbReference type="EMBL" id="CP144914">
    <property type="protein sequence ID" value="WWD79393.1"/>
    <property type="molecule type" value="Genomic_DNA"/>
</dbReference>
<dbReference type="KEGG" id="ahal:FTX54_013355"/>
<dbReference type="InterPro" id="IPR025736">
    <property type="entry name" value="PucR_C-HTH_dom"/>
</dbReference>
<dbReference type="AlphaFoldDB" id="A0A5C7FGV5"/>
<evidence type="ECO:0000256" key="1">
    <source>
        <dbReference type="ARBA" id="ARBA00006754"/>
    </source>
</evidence>
<accession>A0A5C7FGV5</accession>
<reference evidence="5 6" key="1">
    <citation type="submission" date="2024-01" db="EMBL/GenBank/DDBJ databases">
        <title>Complete Genome Sequence of Alkalicoccus halolimnae BZ-SZ-XJ29T, a Moderately Halophilic Bacterium Isolated from a Salt Lake.</title>
        <authorList>
            <person name="Zhao B."/>
        </authorList>
    </citation>
    <scope>NUCLEOTIDE SEQUENCE [LARGE SCALE GENOMIC DNA]</scope>
    <source>
        <strain evidence="5 6">BZ-SZ-XJ29</strain>
    </source>
</reference>
<dbReference type="InterPro" id="IPR012914">
    <property type="entry name" value="PucR_dom"/>
</dbReference>
<dbReference type="Gene3D" id="1.10.10.2840">
    <property type="entry name" value="PucR C-terminal helix-turn-helix domain"/>
    <property type="match status" value="1"/>
</dbReference>
<evidence type="ECO:0000259" key="4">
    <source>
        <dbReference type="Pfam" id="PF17853"/>
    </source>
</evidence>
<gene>
    <name evidence="5" type="ORF">FTX54_013355</name>
</gene>
<evidence type="ECO:0000259" key="2">
    <source>
        <dbReference type="Pfam" id="PF07905"/>
    </source>
</evidence>
<dbReference type="Pfam" id="PF17853">
    <property type="entry name" value="GGDEF_2"/>
    <property type="match status" value="1"/>
</dbReference>
<evidence type="ECO:0000259" key="3">
    <source>
        <dbReference type="Pfam" id="PF13556"/>
    </source>
</evidence>
<dbReference type="PANTHER" id="PTHR33744">
    <property type="entry name" value="CARBOHYDRATE DIACID REGULATOR"/>
    <property type="match status" value="1"/>
</dbReference>
<dbReference type="Proteomes" id="UP000321816">
    <property type="component" value="Chromosome"/>
</dbReference>
<keyword evidence="6" id="KW-1185">Reference proteome</keyword>
<feature type="domain" description="PucR C-terminal helix-turn-helix" evidence="3">
    <location>
        <begin position="498"/>
        <end position="555"/>
    </location>
</feature>
<dbReference type="Pfam" id="PF13556">
    <property type="entry name" value="HTH_30"/>
    <property type="match status" value="1"/>
</dbReference>
<dbReference type="RefSeq" id="WP_147804494.1">
    <property type="nucleotide sequence ID" value="NZ_CP144914.1"/>
</dbReference>
<dbReference type="InterPro" id="IPR041522">
    <property type="entry name" value="CdaR_GGDEF"/>
</dbReference>
<evidence type="ECO:0000313" key="5">
    <source>
        <dbReference type="EMBL" id="WWD79393.1"/>
    </source>
</evidence>
<proteinExistence type="inferred from homology"/>
<dbReference type="PANTHER" id="PTHR33744:SF1">
    <property type="entry name" value="DNA-BINDING TRANSCRIPTIONAL ACTIVATOR ADER"/>
    <property type="match status" value="1"/>
</dbReference>
<protein>
    <submittedName>
        <fullName evidence="5">PucR family transcriptional regulator ligand-binding domain-containing protein</fullName>
    </submittedName>
</protein>
<feature type="domain" description="CdaR GGDEF-like" evidence="4">
    <location>
        <begin position="304"/>
        <end position="445"/>
    </location>
</feature>
<comment type="similarity">
    <text evidence="1">Belongs to the CdaR family.</text>
</comment>